<evidence type="ECO:0000256" key="2">
    <source>
        <dbReference type="ARBA" id="ARBA00022636"/>
    </source>
</evidence>
<dbReference type="NCBIfam" id="TIGR00254">
    <property type="entry name" value="GGDEF"/>
    <property type="match status" value="1"/>
</dbReference>
<dbReference type="Gene3D" id="3.30.70.270">
    <property type="match status" value="1"/>
</dbReference>
<dbReference type="InterPro" id="IPR029787">
    <property type="entry name" value="Nucleotide_cyclase"/>
</dbReference>
<dbReference type="Pfam" id="PF00990">
    <property type="entry name" value="GGDEF"/>
    <property type="match status" value="1"/>
</dbReference>
<feature type="transmembrane region" description="Helical" evidence="3">
    <location>
        <begin position="12"/>
        <end position="31"/>
    </location>
</feature>
<dbReference type="InterPro" id="IPR000160">
    <property type="entry name" value="GGDEF_dom"/>
</dbReference>
<dbReference type="Proteomes" id="UP000055702">
    <property type="component" value="Unassembled WGS sequence"/>
</dbReference>
<dbReference type="GO" id="GO:0007165">
    <property type="term" value="P:signal transduction"/>
    <property type="evidence" value="ECO:0007669"/>
    <property type="project" value="InterPro"/>
</dbReference>
<dbReference type="PROSITE" id="PS50885">
    <property type="entry name" value="HAMP"/>
    <property type="match status" value="1"/>
</dbReference>
<dbReference type="GO" id="GO:0071111">
    <property type="term" value="F:cyclic-guanylate-specific phosphodiesterase activity"/>
    <property type="evidence" value="ECO:0007669"/>
    <property type="project" value="UniProtKB-EC"/>
</dbReference>
<comment type="caution">
    <text evidence="7">The sequence shown here is derived from an EMBL/GenBank/DDBJ whole genome shotgun (WGS) entry which is preliminary data.</text>
</comment>
<evidence type="ECO:0000259" key="5">
    <source>
        <dbReference type="PROSITE" id="PS50885"/>
    </source>
</evidence>
<accession>A0A125BE19</accession>
<feature type="domain" description="GGDEF" evidence="6">
    <location>
        <begin position="384"/>
        <end position="513"/>
    </location>
</feature>
<name>A0A125BE19_SHEFR</name>
<proteinExistence type="predicted"/>
<evidence type="ECO:0000259" key="6">
    <source>
        <dbReference type="PROSITE" id="PS50887"/>
    </source>
</evidence>
<dbReference type="PROSITE" id="PS50883">
    <property type="entry name" value="EAL"/>
    <property type="match status" value="1"/>
</dbReference>
<dbReference type="RefSeq" id="WP_059747441.1">
    <property type="nucleotide sequence ID" value="NZ_JBOZPT010000011.1"/>
</dbReference>
<dbReference type="Gene3D" id="3.20.20.450">
    <property type="entry name" value="EAL domain"/>
    <property type="match status" value="1"/>
</dbReference>
<dbReference type="InterPro" id="IPR035919">
    <property type="entry name" value="EAL_sf"/>
</dbReference>
<dbReference type="SMART" id="SM00052">
    <property type="entry name" value="EAL"/>
    <property type="match status" value="1"/>
</dbReference>
<dbReference type="InterPro" id="IPR003660">
    <property type="entry name" value="HAMP_dom"/>
</dbReference>
<feature type="domain" description="HAMP" evidence="5">
    <location>
        <begin position="300"/>
        <end position="352"/>
    </location>
</feature>
<evidence type="ECO:0000259" key="4">
    <source>
        <dbReference type="PROSITE" id="PS50883"/>
    </source>
</evidence>
<dbReference type="CDD" id="cd01948">
    <property type="entry name" value="EAL"/>
    <property type="match status" value="1"/>
</dbReference>
<organism evidence="7">
    <name type="scientific">Shewanella frigidimarina</name>
    <dbReference type="NCBI Taxonomy" id="56812"/>
    <lineage>
        <taxon>Bacteria</taxon>
        <taxon>Pseudomonadati</taxon>
        <taxon>Pseudomonadota</taxon>
        <taxon>Gammaproteobacteria</taxon>
        <taxon>Alteromonadales</taxon>
        <taxon>Shewanellaceae</taxon>
        <taxon>Shewanella</taxon>
    </lineage>
</organism>
<keyword evidence="2" id="KW-0973">c-di-GMP</keyword>
<dbReference type="Gene3D" id="6.10.340.10">
    <property type="match status" value="1"/>
</dbReference>
<dbReference type="PROSITE" id="PS50887">
    <property type="entry name" value="GGDEF"/>
    <property type="match status" value="1"/>
</dbReference>
<dbReference type="SMART" id="SM00304">
    <property type="entry name" value="HAMP"/>
    <property type="match status" value="1"/>
</dbReference>
<protein>
    <recommendedName>
        <fullName evidence="1">cyclic-guanylate-specific phosphodiesterase</fullName>
        <ecNumber evidence="1">3.1.4.52</ecNumber>
    </recommendedName>
</protein>
<dbReference type="FunFam" id="3.20.20.450:FF:000001">
    <property type="entry name" value="Cyclic di-GMP phosphodiesterase yahA"/>
    <property type="match status" value="1"/>
</dbReference>
<evidence type="ECO:0000256" key="3">
    <source>
        <dbReference type="SAM" id="Phobius"/>
    </source>
</evidence>
<dbReference type="InterPro" id="IPR043128">
    <property type="entry name" value="Rev_trsase/Diguanyl_cyclase"/>
</dbReference>
<keyword evidence="3" id="KW-0472">Membrane</keyword>
<dbReference type="GO" id="GO:0016020">
    <property type="term" value="C:membrane"/>
    <property type="evidence" value="ECO:0007669"/>
    <property type="project" value="InterPro"/>
</dbReference>
<dbReference type="PANTHER" id="PTHR33121">
    <property type="entry name" value="CYCLIC DI-GMP PHOSPHODIESTERASE PDEF"/>
    <property type="match status" value="1"/>
</dbReference>
<dbReference type="SUPFAM" id="SSF158472">
    <property type="entry name" value="HAMP domain-like"/>
    <property type="match status" value="1"/>
</dbReference>
<dbReference type="CDD" id="cd06225">
    <property type="entry name" value="HAMP"/>
    <property type="match status" value="1"/>
</dbReference>
<dbReference type="Pfam" id="PF00672">
    <property type="entry name" value="HAMP"/>
    <property type="match status" value="1"/>
</dbReference>
<dbReference type="Pfam" id="PF00563">
    <property type="entry name" value="EAL"/>
    <property type="match status" value="1"/>
</dbReference>
<gene>
    <name evidence="7" type="ORF">AWJ07_08680</name>
</gene>
<dbReference type="InterPro" id="IPR001633">
    <property type="entry name" value="EAL_dom"/>
</dbReference>
<dbReference type="SUPFAM" id="SSF55073">
    <property type="entry name" value="Nucleotide cyclase"/>
    <property type="match status" value="1"/>
</dbReference>
<dbReference type="SUPFAM" id="SSF141868">
    <property type="entry name" value="EAL domain-like"/>
    <property type="match status" value="1"/>
</dbReference>
<sequence>MLFFNRLQTRIFAFFVLLIITVLSLSFWLTYQANQRLEQQYVANQLEVASLVFESQYDNRNYYLAAFAATAAKDFGLKDIFIDGDNRSFLVALNNHRSRINASLAMAVSAEGKVIGQLVASQGELGREAVALGSEQNEVFRYKLGSEFETLSPFYLLDNRLYQIKFSPLTSGGNSVIGWVGFGFLIDDTLANSLQKLTGLNSGFMLTTENKVIGVGHSGLPLPDDETSLLSRYIIEEKTNHDYILWKQSLGEVDGQSLHAYMYKSRSDLLASIESQWLQQVAVLVMMLPVSLLLAFWISGSITRPITQLIAQARFIAQGNYDSNVSVDSSIELQQLANEFTSMQQAILQREKAIAHQAYHDPLTNLGNRNELQRMIEPWLVSGSTMGLCLINIRRMTEINVTLGHAVGDEVIKEVAKRLCEVNPDALAYRLSGDEFVLAFKHCEHQSFDVLLKKLQDQIGQDYHYQDVMLHLQFTAGVSFYQPNVDIVTLLRQADTALQHAKINKRDYQIYDANIDKNSIERFQLINELKVAIEQNQLVLYYQPKLNLAKQKITHVEALVRWDHPARGIIPPDTFIPIAEKTMQMDALTRWVITEAMAQYHRWQLLGIDMCIAVNISAENLKDEQFCHWVINALAEHNVPVTAMTLEITEDAVVSDPELAIKQLTLLRQNGLTLSIDDYGTGYSSLAQLKQLPVDELKIDKSFVQKLLENEADQIIVQSTLQLAHNLGLKVVAEGIEDKATLEWLTNLNCEMGQGFYLSRPLPEQQFNDWLGQSDYL</sequence>
<dbReference type="CDD" id="cd01949">
    <property type="entry name" value="GGDEF"/>
    <property type="match status" value="1"/>
</dbReference>
<dbReference type="EC" id="3.1.4.52" evidence="1"/>
<evidence type="ECO:0000313" key="8">
    <source>
        <dbReference type="Proteomes" id="UP000055702"/>
    </source>
</evidence>
<keyword evidence="3" id="KW-0812">Transmembrane</keyword>
<evidence type="ECO:0000256" key="1">
    <source>
        <dbReference type="ARBA" id="ARBA00012282"/>
    </source>
</evidence>
<dbReference type="PANTHER" id="PTHR33121:SF71">
    <property type="entry name" value="OXYGEN SENSOR PROTEIN DOSP"/>
    <property type="match status" value="1"/>
</dbReference>
<dbReference type="InterPro" id="IPR050706">
    <property type="entry name" value="Cyclic-di-GMP_PDE-like"/>
</dbReference>
<dbReference type="SMART" id="SM00267">
    <property type="entry name" value="GGDEF"/>
    <property type="match status" value="1"/>
</dbReference>
<feature type="domain" description="EAL" evidence="4">
    <location>
        <begin position="522"/>
        <end position="775"/>
    </location>
</feature>
<dbReference type="EMBL" id="LRDC01000051">
    <property type="protein sequence ID" value="KVX00429.1"/>
    <property type="molecule type" value="Genomic_DNA"/>
</dbReference>
<reference evidence="7 8" key="1">
    <citation type="submission" date="2016-01" db="EMBL/GenBank/DDBJ databases">
        <title>Draft genome of the antarctic isolate Shewanella frigidimarina Ag06-30.</title>
        <authorList>
            <person name="Parmeciano Di Noto G."/>
            <person name="Vazquez S."/>
            <person name="Mac Cormack W."/>
            <person name="Iriarte A."/>
            <person name="Quiroga C."/>
        </authorList>
    </citation>
    <scope>NUCLEOTIDE SEQUENCE [LARGE SCALE GENOMIC DNA]</scope>
    <source>
        <strain evidence="7 8">Ag06-30</strain>
    </source>
</reference>
<dbReference type="AlphaFoldDB" id="A0A125BE19"/>
<keyword evidence="3" id="KW-1133">Transmembrane helix</keyword>
<evidence type="ECO:0000313" key="7">
    <source>
        <dbReference type="EMBL" id="KVX00429.1"/>
    </source>
</evidence>